<accession>A0ACD2ZZF1</accession>
<reference evidence="1 2" key="1">
    <citation type="journal article" date="2019" name="Nat. Ecol. Evol.">
        <title>Megaphylogeny resolves global patterns of mushroom evolution.</title>
        <authorList>
            <person name="Varga T."/>
            <person name="Krizsan K."/>
            <person name="Foldi C."/>
            <person name="Dima B."/>
            <person name="Sanchez-Garcia M."/>
            <person name="Sanchez-Ramirez S."/>
            <person name="Szollosi G.J."/>
            <person name="Szarkandi J.G."/>
            <person name="Papp V."/>
            <person name="Albert L."/>
            <person name="Andreopoulos W."/>
            <person name="Angelini C."/>
            <person name="Antonin V."/>
            <person name="Barry K.W."/>
            <person name="Bougher N.L."/>
            <person name="Buchanan P."/>
            <person name="Buyck B."/>
            <person name="Bense V."/>
            <person name="Catcheside P."/>
            <person name="Chovatia M."/>
            <person name="Cooper J."/>
            <person name="Damon W."/>
            <person name="Desjardin D."/>
            <person name="Finy P."/>
            <person name="Geml J."/>
            <person name="Haridas S."/>
            <person name="Hughes K."/>
            <person name="Justo A."/>
            <person name="Karasinski D."/>
            <person name="Kautmanova I."/>
            <person name="Kiss B."/>
            <person name="Kocsube S."/>
            <person name="Kotiranta H."/>
            <person name="LaButti K.M."/>
            <person name="Lechner B.E."/>
            <person name="Liimatainen K."/>
            <person name="Lipzen A."/>
            <person name="Lukacs Z."/>
            <person name="Mihaltcheva S."/>
            <person name="Morgado L.N."/>
            <person name="Niskanen T."/>
            <person name="Noordeloos M.E."/>
            <person name="Ohm R.A."/>
            <person name="Ortiz-Santana B."/>
            <person name="Ovrebo C."/>
            <person name="Racz N."/>
            <person name="Riley R."/>
            <person name="Savchenko A."/>
            <person name="Shiryaev A."/>
            <person name="Soop K."/>
            <person name="Spirin V."/>
            <person name="Szebenyi C."/>
            <person name="Tomsovsky M."/>
            <person name="Tulloss R.E."/>
            <person name="Uehling J."/>
            <person name="Grigoriev I.V."/>
            <person name="Vagvolgyi C."/>
            <person name="Papp T."/>
            <person name="Martin F.M."/>
            <person name="Miettinen O."/>
            <person name="Hibbett D.S."/>
            <person name="Nagy L.G."/>
        </authorList>
    </citation>
    <scope>NUCLEOTIDE SEQUENCE [LARGE SCALE GENOMIC DNA]</scope>
    <source>
        <strain evidence="1 2">NL-1719</strain>
    </source>
</reference>
<sequence>SFLLLSAPQQYVLIHSTPTHNPAHDCASFIQVTDRVQGYYERFPPKSFNVAIEERPRPGHPAAKVVVLTQDVAAGETIYKEYPIVTALDPDVQSAGTHCTHCFRTIQPNLSLVLPLDADPLHSRFCSQACLVANKAQSHTILFSQDSPIPEELSIPIPIPEESKQARREAQDKYVAYLKKEGRTAPLLAARFIARQLAAETIKVAGGGKTRKLPGVENDYTDTDDTEYVLADHLERLKALDLDSVQPDEEELTLLVEVLKAGFPGLDEFVNDERYALMIAKMRFNSYGVCFDGGRDDRPVPTVPVEEMERTRTPHGTSRQIGSALYTLSSYLPHSCIPSARVSFTSGTTEIHVVANRDLKKGDEVTVAWVDVAQRVGSGESIVECRRRRRFELVRGWKFACGCQRCEDEAKVGEEKVKEVKKEGEEEDKTIGAINSVPIPKVDGELQTASEEAEPVEASSAIAEQPDSTEVQPPVVDEEVTQAGIIQA</sequence>
<evidence type="ECO:0000313" key="1">
    <source>
        <dbReference type="EMBL" id="TFK58722.1"/>
    </source>
</evidence>
<dbReference type="EMBL" id="ML209221">
    <property type="protein sequence ID" value="TFK58722.1"/>
    <property type="molecule type" value="Genomic_DNA"/>
</dbReference>
<gene>
    <name evidence="1" type="ORF">BDN72DRAFT_851611</name>
</gene>
<name>A0ACD2ZZF1_9AGAR</name>
<evidence type="ECO:0000313" key="2">
    <source>
        <dbReference type="Proteomes" id="UP000308600"/>
    </source>
</evidence>
<protein>
    <submittedName>
        <fullName evidence="1">Uncharacterized protein</fullName>
    </submittedName>
</protein>
<proteinExistence type="predicted"/>
<organism evidence="1 2">
    <name type="scientific">Pluteus cervinus</name>
    <dbReference type="NCBI Taxonomy" id="181527"/>
    <lineage>
        <taxon>Eukaryota</taxon>
        <taxon>Fungi</taxon>
        <taxon>Dikarya</taxon>
        <taxon>Basidiomycota</taxon>
        <taxon>Agaricomycotina</taxon>
        <taxon>Agaricomycetes</taxon>
        <taxon>Agaricomycetidae</taxon>
        <taxon>Agaricales</taxon>
        <taxon>Pluteineae</taxon>
        <taxon>Pluteaceae</taxon>
        <taxon>Pluteus</taxon>
    </lineage>
</organism>
<keyword evidence="2" id="KW-1185">Reference proteome</keyword>
<dbReference type="Proteomes" id="UP000308600">
    <property type="component" value="Unassembled WGS sequence"/>
</dbReference>
<feature type="non-terminal residue" evidence="1">
    <location>
        <position position="1"/>
    </location>
</feature>